<keyword evidence="6" id="KW-1185">Reference proteome</keyword>
<dbReference type="SUPFAM" id="SSF47413">
    <property type="entry name" value="lambda repressor-like DNA-binding domains"/>
    <property type="match status" value="1"/>
</dbReference>
<dbReference type="Pfam" id="PF13377">
    <property type="entry name" value="Peripla_BP_3"/>
    <property type="match status" value="1"/>
</dbReference>
<dbReference type="PROSITE" id="PS00356">
    <property type="entry name" value="HTH_LACI_1"/>
    <property type="match status" value="1"/>
</dbReference>
<dbReference type="SMART" id="SM00354">
    <property type="entry name" value="HTH_LACI"/>
    <property type="match status" value="1"/>
</dbReference>
<keyword evidence="3" id="KW-0804">Transcription</keyword>
<dbReference type="InterPro" id="IPR046335">
    <property type="entry name" value="LacI/GalR-like_sensor"/>
</dbReference>
<evidence type="ECO:0000256" key="1">
    <source>
        <dbReference type="ARBA" id="ARBA00023015"/>
    </source>
</evidence>
<evidence type="ECO:0000256" key="3">
    <source>
        <dbReference type="ARBA" id="ARBA00023163"/>
    </source>
</evidence>
<evidence type="ECO:0000313" key="6">
    <source>
        <dbReference type="Proteomes" id="UP001209318"/>
    </source>
</evidence>
<evidence type="ECO:0000256" key="2">
    <source>
        <dbReference type="ARBA" id="ARBA00023125"/>
    </source>
</evidence>
<dbReference type="GO" id="GO:0000976">
    <property type="term" value="F:transcription cis-regulatory region binding"/>
    <property type="evidence" value="ECO:0007669"/>
    <property type="project" value="TreeGrafter"/>
</dbReference>
<dbReference type="PANTHER" id="PTHR30146:SF150">
    <property type="entry name" value="ARABINOSE METABOLISM TRANSCRIPTIONAL REPRESSOR"/>
    <property type="match status" value="1"/>
</dbReference>
<feature type="domain" description="HTH lacI-type" evidence="4">
    <location>
        <begin position="9"/>
        <end position="63"/>
    </location>
</feature>
<dbReference type="Proteomes" id="UP001209318">
    <property type="component" value="Unassembled WGS sequence"/>
</dbReference>
<dbReference type="PANTHER" id="PTHR30146">
    <property type="entry name" value="LACI-RELATED TRANSCRIPTIONAL REPRESSOR"/>
    <property type="match status" value="1"/>
</dbReference>
<dbReference type="Gene3D" id="3.40.50.2300">
    <property type="match status" value="2"/>
</dbReference>
<evidence type="ECO:0000313" key="5">
    <source>
        <dbReference type="EMBL" id="MCU9612627.1"/>
    </source>
</evidence>
<dbReference type="Pfam" id="PF00356">
    <property type="entry name" value="LacI"/>
    <property type="match status" value="1"/>
</dbReference>
<dbReference type="CDD" id="cd01392">
    <property type="entry name" value="HTH_LacI"/>
    <property type="match status" value="1"/>
</dbReference>
<name>A0AAE3LME3_9BACI</name>
<dbReference type="InterPro" id="IPR000843">
    <property type="entry name" value="HTH_LacI"/>
</dbReference>
<evidence type="ECO:0000259" key="4">
    <source>
        <dbReference type="PROSITE" id="PS50932"/>
    </source>
</evidence>
<proteinExistence type="predicted"/>
<dbReference type="RefSeq" id="WP_263071811.1">
    <property type="nucleotide sequence ID" value="NZ_JAOUSF010000001.1"/>
</dbReference>
<dbReference type="InterPro" id="IPR010982">
    <property type="entry name" value="Lambda_DNA-bd_dom_sf"/>
</dbReference>
<dbReference type="Gene3D" id="1.10.260.40">
    <property type="entry name" value="lambda repressor-like DNA-binding domains"/>
    <property type="match status" value="1"/>
</dbReference>
<gene>
    <name evidence="5" type="ORF">OEV98_03490</name>
</gene>
<dbReference type="PROSITE" id="PS50932">
    <property type="entry name" value="HTH_LACI_2"/>
    <property type="match status" value="1"/>
</dbReference>
<keyword evidence="2" id="KW-0238">DNA-binding</keyword>
<dbReference type="InterPro" id="IPR028082">
    <property type="entry name" value="Peripla_BP_I"/>
</dbReference>
<dbReference type="EMBL" id="JAOUSF010000001">
    <property type="protein sequence ID" value="MCU9612627.1"/>
    <property type="molecule type" value="Genomic_DNA"/>
</dbReference>
<dbReference type="SUPFAM" id="SSF53822">
    <property type="entry name" value="Periplasmic binding protein-like I"/>
    <property type="match status" value="1"/>
</dbReference>
<keyword evidence="1" id="KW-0805">Transcription regulation</keyword>
<dbReference type="AlphaFoldDB" id="A0AAE3LME3"/>
<dbReference type="GO" id="GO:0003700">
    <property type="term" value="F:DNA-binding transcription factor activity"/>
    <property type="evidence" value="ECO:0007669"/>
    <property type="project" value="TreeGrafter"/>
</dbReference>
<organism evidence="5 6">
    <name type="scientific">Perspicuibacillus lycopersici</name>
    <dbReference type="NCBI Taxonomy" id="1325689"/>
    <lineage>
        <taxon>Bacteria</taxon>
        <taxon>Bacillati</taxon>
        <taxon>Bacillota</taxon>
        <taxon>Bacilli</taxon>
        <taxon>Bacillales</taxon>
        <taxon>Bacillaceae</taxon>
        <taxon>Perspicuibacillus</taxon>
    </lineage>
</organism>
<accession>A0AAE3LME3</accession>
<comment type="caution">
    <text evidence="5">The sequence shown here is derived from an EMBL/GenBank/DDBJ whole genome shotgun (WGS) entry which is preliminary data.</text>
</comment>
<reference evidence="5" key="1">
    <citation type="submission" date="2022-10" db="EMBL/GenBank/DDBJ databases">
        <title>Description of Fervidibacillus gen. nov. in the family Fervidibacillaceae fam. nov. with two species, Fervidibacillus albus sp. nov., and Fervidibacillus halotolerans sp. nov., isolated from tidal flat sediments.</title>
        <authorList>
            <person name="Kwon K.K."/>
            <person name="Yang S.-H."/>
        </authorList>
    </citation>
    <scope>NUCLEOTIDE SEQUENCE</scope>
    <source>
        <strain evidence="5">JCM 19140</strain>
    </source>
</reference>
<protein>
    <submittedName>
        <fullName evidence="5">LacI family transcriptional regulator</fullName>
    </submittedName>
</protein>
<dbReference type="CDD" id="cd06267">
    <property type="entry name" value="PBP1_LacI_sugar_binding-like"/>
    <property type="match status" value="1"/>
</dbReference>
<sequence length="344" mass="38709">MKKDVKKNITIYDIAKEAKVSPTTVSRVLTGNPLVKESTRQLVLEKMKELDFTPNEAARSLTTKQTNTIGFILPDITNPFFSQVYIEVEKKALDLGFTILLRNSMSNSEVESAHLKEFTEKRVECIVFMGGRINKVQPSEEEINEMREVVKRVPVIMVNGKMKDVNCYRIRTNEEEGIRLTVEHLVSLGHKKIGLIGGVKGITSLDLKTAAYRKSLKAFDLEVNPNWQVPSGFSIEKGREAMKQLLSQKDLPTAIIGINDLVIYGALKECREQNISIDNFSFVGFDDIFPSDIVHPSLTTVNHNYDILSSEIVKIIQNIKVGKASKKGKIINTKLIIRESTKEV</sequence>